<evidence type="ECO:0000256" key="16">
    <source>
        <dbReference type="SAM" id="SignalP"/>
    </source>
</evidence>
<sequence length="1396" mass="157319">MKALVCLLLLILPCNCFVAFSQQQIRFEHLGINDGLSQSNVTCILQDSRGFMWFGTKDGINSYDGYRFTVFKKNATDTNSLSHNFIKSIAEDNKGNIWIGTYGGGVNRFNRNKRTFTHYTHNTQNANSIGDNFITSLQFDTDGILWIGTQTGGLNRLDPNTNQITKYVFNKNDPNSVSDNFINAIYEDSRKRLWIGTLRNGLNLFDKKTGVFMRFQHNPKDDASLSSNTVCRIFEDSNHRLWIGTLGGGLNVLENDKGGFRHFKNDPANCNSLPINVVFALAEDDAHNIWVGTENGGLSILNPQTGIFTTYTQDDIDDQSLTNNSIYSVYKDRQGNMWVGTYNGGINLYSKGFNKFVHYRHSSLPNSLSHNKLLGICEGTDGDIWLGTDGGGLNRFNPRTKQFTRYAHKKGNTNSICGDVIISLYGDMDDNIWMGSYGEGITIYNTKNNTYKHLKHETAIANSLCGNNICAISQDADKEMWIGTYGYGLDKYNIQTGRFTNYRHDSTNQNSLSSDRVVHIRQDSRGYIWVGTFEGGLNLLDKKTGIFTRFMHNDHSNSISSNQITYIFEDKFKNIWIGTHFGLNCYNPTTRRFTVYTMRDGLSGNIIYGITEDSKSNLWLSTNNGICRFNPITKACKKFSAADGLQSNEFSGTSALKSRSGHMYFGGVNGFNEFSPNSIHQEIYDAPLIFTGFQIFNKEVPVADALNPNSPLTQSISETKKIVLSYNSSVISFDFVSLNYTSKEKRQYAYRLMGFDKDWNYIGTRHSATYTNLDPGNYILEVKGLNTEGEWSTQTTSLQLIILPPFWLTLWFKLLIGIGVIAGVLFIYRYRVRSIKAKNAALEILVQERTQQLGKSINEERSAREDAERARAEAEQANKAKSIFLATMSHEIRTPMNGVIGMASLLAQTSLNEEQRSYTETIQTCGENLLTVINDILDFSKIESGKMELEEKEFNLRICIEEVLDMFAPKAAQIGLDLVYQIECNVPHYITGDTTRLRQILINLVGNAIKFTHKGEVFVRVYLMKLQEDNTVQLGFEVRDTGIGIPKDKLERLFKAFSQVDSSTTRKYGGTGLGLVICEKLIRLMGGYIEVESKPGKGSVFAFTIAAKTACKEITDETLVNANDIAGKRILIVDDNATNRKILKMQLEEWRLQPALAASGQQALDILNSNQHFDLVLTDMHMPEMSGIELAEQIRSLYPKLPIMLLSSVGDDLSKEHRDLFSFVLTKPIKQQALFKYILNTFSNAMNVVTEKETSNPNVLQADFAEQFPLQILLAEDNPFNQAVATAILNKLGYQFEIADNGEQVLEKMQQKSYDVILMDVQMPEMDGLEATRIIRETYGTQPVIIAMTANAMQEDKEECLHIGMNDYLSKPVDLDDLVLLLKKWAINVIKAKRRA</sequence>
<keyword evidence="8" id="KW-0547">Nucleotide-binding</keyword>
<evidence type="ECO:0000256" key="14">
    <source>
        <dbReference type="PROSITE-ProRule" id="PRU00169"/>
    </source>
</evidence>
<keyword evidence="7 15" id="KW-0812">Transmembrane</keyword>
<feature type="signal peptide" evidence="16">
    <location>
        <begin position="1"/>
        <end position="18"/>
    </location>
</feature>
<feature type="transmembrane region" description="Helical" evidence="15">
    <location>
        <begin position="806"/>
        <end position="828"/>
    </location>
</feature>
<feature type="domain" description="Response regulatory" evidence="18">
    <location>
        <begin position="1129"/>
        <end position="1242"/>
    </location>
</feature>
<accession>A0A4S8HGA8</accession>
<dbReference type="Gene3D" id="3.30.565.10">
    <property type="entry name" value="Histidine kinase-like ATPase, C-terminal domain"/>
    <property type="match status" value="1"/>
</dbReference>
<dbReference type="PROSITE" id="PS50110">
    <property type="entry name" value="RESPONSE_REGULATORY"/>
    <property type="match status" value="2"/>
</dbReference>
<evidence type="ECO:0000256" key="2">
    <source>
        <dbReference type="ARBA" id="ARBA00004651"/>
    </source>
</evidence>
<evidence type="ECO:0000256" key="7">
    <source>
        <dbReference type="ARBA" id="ARBA00022692"/>
    </source>
</evidence>
<evidence type="ECO:0000256" key="9">
    <source>
        <dbReference type="ARBA" id="ARBA00022777"/>
    </source>
</evidence>
<reference evidence="19 20" key="1">
    <citation type="submission" date="2019-04" db="EMBL/GenBank/DDBJ databases">
        <title>Niastella caeni sp. nov., isolated from activated sludge.</title>
        <authorList>
            <person name="Sheng M."/>
        </authorList>
    </citation>
    <scope>NUCLEOTIDE SEQUENCE [LARGE SCALE GENOMIC DNA]</scope>
    <source>
        <strain evidence="19 20">HX-2-15</strain>
    </source>
</reference>
<dbReference type="InterPro" id="IPR004358">
    <property type="entry name" value="Sig_transdc_His_kin-like_C"/>
</dbReference>
<dbReference type="CDD" id="cd17546">
    <property type="entry name" value="REC_hyHK_CKI1_RcsC-like"/>
    <property type="match status" value="1"/>
</dbReference>
<dbReference type="GO" id="GO:0000155">
    <property type="term" value="F:phosphorelay sensor kinase activity"/>
    <property type="evidence" value="ECO:0007669"/>
    <property type="project" value="InterPro"/>
</dbReference>
<gene>
    <name evidence="19" type="ORF">FAM09_23795</name>
</gene>
<keyword evidence="12" id="KW-0902">Two-component regulatory system</keyword>
<comment type="subcellular location">
    <subcellularLocation>
        <location evidence="2">Cell membrane</location>
        <topology evidence="2">Multi-pass membrane protein</topology>
    </subcellularLocation>
</comment>
<dbReference type="Gene3D" id="2.60.40.10">
    <property type="entry name" value="Immunoglobulins"/>
    <property type="match status" value="1"/>
</dbReference>
<dbReference type="CDD" id="cd00082">
    <property type="entry name" value="HisKA"/>
    <property type="match status" value="1"/>
</dbReference>
<dbReference type="SUPFAM" id="SSF63829">
    <property type="entry name" value="Calcium-dependent phosphotriesterase"/>
    <property type="match status" value="3"/>
</dbReference>
<dbReference type="InterPro" id="IPR005467">
    <property type="entry name" value="His_kinase_dom"/>
</dbReference>
<dbReference type="PANTHER" id="PTHR45339">
    <property type="entry name" value="HYBRID SIGNAL TRANSDUCTION HISTIDINE KINASE J"/>
    <property type="match status" value="1"/>
</dbReference>
<dbReference type="InterPro" id="IPR001789">
    <property type="entry name" value="Sig_transdc_resp-reg_receiver"/>
</dbReference>
<dbReference type="InterPro" id="IPR036097">
    <property type="entry name" value="HisK_dim/P_sf"/>
</dbReference>
<evidence type="ECO:0000256" key="11">
    <source>
        <dbReference type="ARBA" id="ARBA00022989"/>
    </source>
</evidence>
<evidence type="ECO:0000256" key="8">
    <source>
        <dbReference type="ARBA" id="ARBA00022741"/>
    </source>
</evidence>
<feature type="chain" id="PRO_5020585250" description="histidine kinase" evidence="16">
    <location>
        <begin position="19"/>
        <end position="1396"/>
    </location>
</feature>
<evidence type="ECO:0000256" key="15">
    <source>
        <dbReference type="SAM" id="Phobius"/>
    </source>
</evidence>
<protein>
    <recommendedName>
        <fullName evidence="3">histidine kinase</fullName>
        <ecNumber evidence="3">2.7.13.3</ecNumber>
    </recommendedName>
</protein>
<evidence type="ECO:0000259" key="18">
    <source>
        <dbReference type="PROSITE" id="PS50110"/>
    </source>
</evidence>
<dbReference type="InterPro" id="IPR011006">
    <property type="entry name" value="CheY-like_superfamily"/>
</dbReference>
<keyword evidence="4" id="KW-1003">Cell membrane</keyword>
<dbReference type="RefSeq" id="WP_136579663.1">
    <property type="nucleotide sequence ID" value="NZ_STFF01000008.1"/>
</dbReference>
<evidence type="ECO:0000313" key="20">
    <source>
        <dbReference type="Proteomes" id="UP000306918"/>
    </source>
</evidence>
<dbReference type="InterPro" id="IPR013783">
    <property type="entry name" value="Ig-like_fold"/>
</dbReference>
<dbReference type="FunFam" id="2.60.40.10:FF:000791">
    <property type="entry name" value="Two-component system sensor histidine kinase/response regulator"/>
    <property type="match status" value="1"/>
</dbReference>
<comment type="catalytic activity">
    <reaction evidence="1">
        <text>ATP + protein L-histidine = ADP + protein N-phospho-L-histidine.</text>
        <dbReference type="EC" id="2.7.13.3"/>
    </reaction>
</comment>
<dbReference type="SMART" id="SM00448">
    <property type="entry name" value="REC"/>
    <property type="match status" value="2"/>
</dbReference>
<feature type="domain" description="Histidine kinase" evidence="17">
    <location>
        <begin position="887"/>
        <end position="1109"/>
    </location>
</feature>
<dbReference type="Pfam" id="PF02518">
    <property type="entry name" value="HATPase_c"/>
    <property type="match status" value="1"/>
</dbReference>
<feature type="domain" description="Response regulatory" evidence="18">
    <location>
        <begin position="1271"/>
        <end position="1386"/>
    </location>
</feature>
<evidence type="ECO:0000259" key="17">
    <source>
        <dbReference type="PROSITE" id="PS50109"/>
    </source>
</evidence>
<dbReference type="InterPro" id="IPR015943">
    <property type="entry name" value="WD40/YVTN_repeat-like_dom_sf"/>
</dbReference>
<dbReference type="SMART" id="SM00387">
    <property type="entry name" value="HATPase_c"/>
    <property type="match status" value="1"/>
</dbReference>
<evidence type="ECO:0000256" key="4">
    <source>
        <dbReference type="ARBA" id="ARBA00022475"/>
    </source>
</evidence>
<dbReference type="PROSITE" id="PS50109">
    <property type="entry name" value="HIS_KIN"/>
    <property type="match status" value="1"/>
</dbReference>
<feature type="modified residue" description="4-aspartylphosphate" evidence="14">
    <location>
        <position position="1179"/>
    </location>
</feature>
<dbReference type="GO" id="GO:0005886">
    <property type="term" value="C:plasma membrane"/>
    <property type="evidence" value="ECO:0007669"/>
    <property type="project" value="UniProtKB-SubCell"/>
</dbReference>
<dbReference type="Pfam" id="PF07494">
    <property type="entry name" value="Reg_prop"/>
    <property type="match status" value="11"/>
</dbReference>
<dbReference type="SUPFAM" id="SSF47384">
    <property type="entry name" value="Homodimeric domain of signal transducing histidine kinase"/>
    <property type="match status" value="1"/>
</dbReference>
<dbReference type="PRINTS" id="PR00344">
    <property type="entry name" value="BCTRLSENSOR"/>
</dbReference>
<dbReference type="InterPro" id="IPR036890">
    <property type="entry name" value="HATPase_C_sf"/>
</dbReference>
<organism evidence="19 20">
    <name type="scientific">Niastella caeni</name>
    <dbReference type="NCBI Taxonomy" id="2569763"/>
    <lineage>
        <taxon>Bacteria</taxon>
        <taxon>Pseudomonadati</taxon>
        <taxon>Bacteroidota</taxon>
        <taxon>Chitinophagia</taxon>
        <taxon>Chitinophagales</taxon>
        <taxon>Chitinophagaceae</taxon>
        <taxon>Niastella</taxon>
    </lineage>
</organism>
<dbReference type="Pfam" id="PF00512">
    <property type="entry name" value="HisKA"/>
    <property type="match status" value="1"/>
</dbReference>
<dbReference type="CDD" id="cd16922">
    <property type="entry name" value="HATPase_EvgS-ArcB-TorS-like"/>
    <property type="match status" value="1"/>
</dbReference>
<dbReference type="SUPFAM" id="SSF52172">
    <property type="entry name" value="CheY-like"/>
    <property type="match status" value="2"/>
</dbReference>
<dbReference type="InterPro" id="IPR003594">
    <property type="entry name" value="HATPase_dom"/>
</dbReference>
<dbReference type="Gene3D" id="3.40.50.2300">
    <property type="match status" value="2"/>
</dbReference>
<feature type="modified residue" description="4-aspartylphosphate" evidence="14">
    <location>
        <position position="1320"/>
    </location>
</feature>
<proteinExistence type="predicted"/>
<dbReference type="CDD" id="cd00156">
    <property type="entry name" value="REC"/>
    <property type="match status" value="1"/>
</dbReference>
<evidence type="ECO:0000313" key="19">
    <source>
        <dbReference type="EMBL" id="THU34047.1"/>
    </source>
</evidence>
<dbReference type="SMART" id="SM00388">
    <property type="entry name" value="HisKA"/>
    <property type="match status" value="1"/>
</dbReference>
<dbReference type="InterPro" id="IPR003661">
    <property type="entry name" value="HisK_dim/P_dom"/>
</dbReference>
<evidence type="ECO:0000256" key="5">
    <source>
        <dbReference type="ARBA" id="ARBA00022553"/>
    </source>
</evidence>
<dbReference type="Pfam" id="PF07495">
    <property type="entry name" value="Y_Y_Y"/>
    <property type="match status" value="1"/>
</dbReference>
<dbReference type="GO" id="GO:0005524">
    <property type="term" value="F:ATP binding"/>
    <property type="evidence" value="ECO:0007669"/>
    <property type="project" value="UniProtKB-KW"/>
</dbReference>
<name>A0A4S8HGA8_9BACT</name>
<keyword evidence="9" id="KW-0418">Kinase</keyword>
<keyword evidence="16" id="KW-0732">Signal</keyword>
<evidence type="ECO:0000256" key="10">
    <source>
        <dbReference type="ARBA" id="ARBA00022840"/>
    </source>
</evidence>
<evidence type="ECO:0000256" key="1">
    <source>
        <dbReference type="ARBA" id="ARBA00000085"/>
    </source>
</evidence>
<keyword evidence="20" id="KW-1185">Reference proteome</keyword>
<evidence type="ECO:0000256" key="6">
    <source>
        <dbReference type="ARBA" id="ARBA00022679"/>
    </source>
</evidence>
<dbReference type="EC" id="2.7.13.3" evidence="3"/>
<comment type="caution">
    <text evidence="19">The sequence shown here is derived from an EMBL/GenBank/DDBJ whole genome shotgun (WGS) entry which is preliminary data.</text>
</comment>
<dbReference type="FunFam" id="3.30.565.10:FF:000010">
    <property type="entry name" value="Sensor histidine kinase RcsC"/>
    <property type="match status" value="1"/>
</dbReference>
<dbReference type="Pfam" id="PF00072">
    <property type="entry name" value="Response_reg"/>
    <property type="match status" value="2"/>
</dbReference>
<evidence type="ECO:0000256" key="3">
    <source>
        <dbReference type="ARBA" id="ARBA00012438"/>
    </source>
</evidence>
<keyword evidence="11 15" id="KW-1133">Transmembrane helix</keyword>
<dbReference type="PANTHER" id="PTHR45339:SF1">
    <property type="entry name" value="HYBRID SIGNAL TRANSDUCTION HISTIDINE KINASE J"/>
    <property type="match status" value="1"/>
</dbReference>
<dbReference type="InterPro" id="IPR011110">
    <property type="entry name" value="Reg_prop"/>
</dbReference>
<keyword evidence="10" id="KW-0067">ATP-binding</keyword>
<evidence type="ECO:0000256" key="12">
    <source>
        <dbReference type="ARBA" id="ARBA00023012"/>
    </source>
</evidence>
<dbReference type="FunFam" id="1.10.287.130:FF:000003">
    <property type="entry name" value="Histidine kinase"/>
    <property type="match status" value="1"/>
</dbReference>
<dbReference type="Proteomes" id="UP000306918">
    <property type="component" value="Unassembled WGS sequence"/>
</dbReference>
<dbReference type="SUPFAM" id="SSF55874">
    <property type="entry name" value="ATPase domain of HSP90 chaperone/DNA topoisomerase II/histidine kinase"/>
    <property type="match status" value="1"/>
</dbReference>
<dbReference type="EMBL" id="STFF01000008">
    <property type="protein sequence ID" value="THU34047.1"/>
    <property type="molecule type" value="Genomic_DNA"/>
</dbReference>
<dbReference type="OrthoDB" id="1489484at2"/>
<keyword evidence="5 14" id="KW-0597">Phosphoprotein</keyword>
<dbReference type="Gene3D" id="1.10.287.130">
    <property type="match status" value="1"/>
</dbReference>
<keyword evidence="6" id="KW-0808">Transferase</keyword>
<dbReference type="InterPro" id="IPR011123">
    <property type="entry name" value="Y_Y_Y"/>
</dbReference>
<evidence type="ECO:0000256" key="13">
    <source>
        <dbReference type="ARBA" id="ARBA00023136"/>
    </source>
</evidence>
<keyword evidence="13 15" id="KW-0472">Membrane</keyword>
<dbReference type="Gene3D" id="2.130.10.10">
    <property type="entry name" value="YVTN repeat-like/Quinoprotein amine dehydrogenase"/>
    <property type="match status" value="4"/>
</dbReference>